<reference evidence="3" key="1">
    <citation type="submission" date="2017-09" db="EMBL/GenBank/DDBJ databases">
        <title>Depth-based differentiation of microbial function through sediment-hosted aquifers and enrichment of novel symbionts in the deep terrestrial subsurface.</title>
        <authorList>
            <person name="Probst A.J."/>
            <person name="Ladd B."/>
            <person name="Jarett J.K."/>
            <person name="Geller-Mcgrath D.E."/>
            <person name="Sieber C.M.K."/>
            <person name="Emerson J.B."/>
            <person name="Anantharaman K."/>
            <person name="Thomas B.C."/>
            <person name="Malmstrom R."/>
            <person name="Stieglmeier M."/>
            <person name="Klingl A."/>
            <person name="Woyke T."/>
            <person name="Ryan C.M."/>
            <person name="Banfield J.F."/>
        </authorList>
    </citation>
    <scope>NUCLEOTIDE SEQUENCE [LARGE SCALE GENOMIC DNA]</scope>
</reference>
<dbReference type="GO" id="GO:0047429">
    <property type="term" value="F:nucleoside triphosphate diphosphatase activity"/>
    <property type="evidence" value="ECO:0007669"/>
    <property type="project" value="InterPro"/>
</dbReference>
<evidence type="ECO:0000313" key="3">
    <source>
        <dbReference type="Proteomes" id="UP000229631"/>
    </source>
</evidence>
<name>A0A2M7BC11_9BACT</name>
<evidence type="ECO:0000256" key="1">
    <source>
        <dbReference type="ARBA" id="ARBA00022801"/>
    </source>
</evidence>
<dbReference type="GO" id="GO:0009143">
    <property type="term" value="P:nucleoside triphosphate catabolic process"/>
    <property type="evidence" value="ECO:0007669"/>
    <property type="project" value="InterPro"/>
</dbReference>
<sequence>MKRKILIASGNPHKREKLTWIVKDYFDIIQFPEDVNINVKAEENGQTFIQNAEIKAREYSKHYKGFVISTDGGVIIPVLGENWNPLKTKRFCGEDTTDSERINLLLDLMKDKTGEERKMVWKEAIALAKEGKILFSTQADGIEGLLEKSFDEKKYKPGIWVCSVWFFPQFNKNFFDLNTNEKKRTEISWEKLKESTHNFLNSPIMESNFSMVFS</sequence>
<proteinExistence type="predicted"/>
<dbReference type="InterPro" id="IPR029001">
    <property type="entry name" value="ITPase-like_fam"/>
</dbReference>
<dbReference type="Gene3D" id="3.90.950.10">
    <property type="match status" value="1"/>
</dbReference>
<dbReference type="InterPro" id="IPR002637">
    <property type="entry name" value="RdgB/HAM1"/>
</dbReference>
<organism evidence="2 3">
    <name type="scientific">Candidatus Shapirobacteria bacterium CG03_land_8_20_14_0_80_39_12</name>
    <dbReference type="NCBI Taxonomy" id="1974879"/>
    <lineage>
        <taxon>Bacteria</taxon>
        <taxon>Candidatus Shapironibacteriota</taxon>
    </lineage>
</organism>
<evidence type="ECO:0008006" key="4">
    <source>
        <dbReference type="Google" id="ProtNLM"/>
    </source>
</evidence>
<dbReference type="EMBL" id="PEVC01000047">
    <property type="protein sequence ID" value="PIV00629.1"/>
    <property type="molecule type" value="Genomic_DNA"/>
</dbReference>
<accession>A0A2M7BC11</accession>
<dbReference type="AlphaFoldDB" id="A0A2M7BC11"/>
<dbReference type="Proteomes" id="UP000229631">
    <property type="component" value="Unassembled WGS sequence"/>
</dbReference>
<evidence type="ECO:0000313" key="2">
    <source>
        <dbReference type="EMBL" id="PIV00629.1"/>
    </source>
</evidence>
<protein>
    <recommendedName>
        <fullName evidence="4">Non-canonical purine NTP pyrophosphatase</fullName>
    </recommendedName>
</protein>
<dbReference type="SUPFAM" id="SSF52972">
    <property type="entry name" value="ITPase-like"/>
    <property type="match status" value="1"/>
</dbReference>
<dbReference type="Pfam" id="PF01725">
    <property type="entry name" value="Ham1p_like"/>
    <property type="match status" value="1"/>
</dbReference>
<gene>
    <name evidence="2" type="ORF">COS54_02535</name>
</gene>
<keyword evidence="1" id="KW-0378">Hydrolase</keyword>
<comment type="caution">
    <text evidence="2">The sequence shown here is derived from an EMBL/GenBank/DDBJ whole genome shotgun (WGS) entry which is preliminary data.</text>
</comment>